<dbReference type="EMBL" id="FOCO01000049">
    <property type="protein sequence ID" value="SEO12009.1"/>
    <property type="molecule type" value="Genomic_DNA"/>
</dbReference>
<gene>
    <name evidence="2" type="ORF">SAMN05216227_10495</name>
</gene>
<evidence type="ECO:0000259" key="1">
    <source>
        <dbReference type="Pfam" id="PF06568"/>
    </source>
</evidence>
<dbReference type="Pfam" id="PF06568">
    <property type="entry name" value="YjiS-like"/>
    <property type="match status" value="1"/>
</dbReference>
<keyword evidence="3" id="KW-1185">Reference proteome</keyword>
<reference evidence="2 3" key="1">
    <citation type="submission" date="2016-10" db="EMBL/GenBank/DDBJ databases">
        <authorList>
            <person name="de Groot N.N."/>
        </authorList>
    </citation>
    <scope>NUCLEOTIDE SEQUENCE [LARGE SCALE GENOMIC DNA]</scope>
    <source>
        <strain evidence="2 3">CGMCC 1.10836</strain>
    </source>
</reference>
<organism evidence="2 3">
    <name type="scientific">Pseudorhodobacter antarcticus</name>
    <dbReference type="NCBI Taxonomy" id="1077947"/>
    <lineage>
        <taxon>Bacteria</taxon>
        <taxon>Pseudomonadati</taxon>
        <taxon>Pseudomonadota</taxon>
        <taxon>Alphaproteobacteria</taxon>
        <taxon>Rhodobacterales</taxon>
        <taxon>Paracoccaceae</taxon>
        <taxon>Pseudorhodobacter</taxon>
    </lineage>
</organism>
<proteinExistence type="predicted"/>
<name>A0A1H8M3U3_9RHOB</name>
<dbReference type="RefSeq" id="WP_050520690.1">
    <property type="nucleotide sequence ID" value="NZ_FOCO01000049.1"/>
</dbReference>
<evidence type="ECO:0000313" key="2">
    <source>
        <dbReference type="EMBL" id="SEO12009.1"/>
    </source>
</evidence>
<sequence>MAYINTSTVAGAGLLDRMANVMKSIKDSMRRRSVYNQTVAELRALSTRELTDLGISRSMITRIALEAAYGK</sequence>
<dbReference type="STRING" id="1077947.SAMN05216227_10495"/>
<evidence type="ECO:0000313" key="3">
    <source>
        <dbReference type="Proteomes" id="UP000183002"/>
    </source>
</evidence>
<dbReference type="InterPro" id="IPR009506">
    <property type="entry name" value="YjiS-like"/>
</dbReference>
<dbReference type="AlphaFoldDB" id="A0A1H8M3U3"/>
<dbReference type="Proteomes" id="UP000183002">
    <property type="component" value="Unassembled WGS sequence"/>
</dbReference>
<accession>A0A1H8M3U3</accession>
<feature type="domain" description="YjiS-like" evidence="1">
    <location>
        <begin position="27"/>
        <end position="60"/>
    </location>
</feature>
<protein>
    <recommendedName>
        <fullName evidence="1">YjiS-like domain-containing protein</fullName>
    </recommendedName>
</protein>